<organism evidence="9 10">
    <name type="scientific">Scopulibacillus daqui</name>
    <dbReference type="NCBI Taxonomy" id="1469162"/>
    <lineage>
        <taxon>Bacteria</taxon>
        <taxon>Bacillati</taxon>
        <taxon>Bacillota</taxon>
        <taxon>Bacilli</taxon>
        <taxon>Bacillales</taxon>
        <taxon>Sporolactobacillaceae</taxon>
        <taxon>Scopulibacillus</taxon>
    </lineage>
</organism>
<dbReference type="InterPro" id="IPR003721">
    <property type="entry name" value="Pantoate_ligase"/>
</dbReference>
<comment type="similarity">
    <text evidence="2 8">Belongs to the pantothenate synthetase family.</text>
</comment>
<dbReference type="NCBIfam" id="TIGR00125">
    <property type="entry name" value="cyt_tran_rel"/>
    <property type="match status" value="1"/>
</dbReference>
<evidence type="ECO:0000313" key="9">
    <source>
        <dbReference type="EMBL" id="MBM7645263.1"/>
    </source>
</evidence>
<proteinExistence type="inferred from homology"/>
<dbReference type="RefSeq" id="WP_205003188.1">
    <property type="nucleotide sequence ID" value="NZ_JAFBER010000007.1"/>
</dbReference>
<evidence type="ECO:0000256" key="3">
    <source>
        <dbReference type="ARBA" id="ARBA00022598"/>
    </source>
</evidence>
<comment type="subunit">
    <text evidence="8">Homodimer.</text>
</comment>
<dbReference type="InterPro" id="IPR042176">
    <property type="entry name" value="Pantoate_ligase_C"/>
</dbReference>
<evidence type="ECO:0000256" key="5">
    <source>
        <dbReference type="ARBA" id="ARBA00022741"/>
    </source>
</evidence>
<feature type="binding site" evidence="8">
    <location>
        <begin position="30"/>
        <end position="37"/>
    </location>
    <ligand>
        <name>ATP</name>
        <dbReference type="ChEBI" id="CHEBI:30616"/>
    </ligand>
</feature>
<evidence type="ECO:0000256" key="2">
    <source>
        <dbReference type="ARBA" id="ARBA00009256"/>
    </source>
</evidence>
<dbReference type="InterPro" id="IPR014729">
    <property type="entry name" value="Rossmann-like_a/b/a_fold"/>
</dbReference>
<feature type="binding site" evidence="8">
    <location>
        <begin position="184"/>
        <end position="187"/>
    </location>
    <ligand>
        <name>ATP</name>
        <dbReference type="ChEBI" id="CHEBI:30616"/>
    </ligand>
</feature>
<dbReference type="Proteomes" id="UP000808914">
    <property type="component" value="Unassembled WGS sequence"/>
</dbReference>
<name>A0ABS2PZ87_9BACL</name>
<comment type="function">
    <text evidence="8">Catalyzes the condensation of pantoate with beta-alanine in an ATP-dependent reaction via a pantoyl-adenylate intermediate.</text>
</comment>
<reference evidence="9 10" key="1">
    <citation type="submission" date="2021-01" db="EMBL/GenBank/DDBJ databases">
        <title>Genomic Encyclopedia of Type Strains, Phase IV (KMG-IV): sequencing the most valuable type-strain genomes for metagenomic binning, comparative biology and taxonomic classification.</title>
        <authorList>
            <person name="Goeker M."/>
        </authorList>
    </citation>
    <scope>NUCLEOTIDE SEQUENCE [LARGE SCALE GENOMIC DNA]</scope>
    <source>
        <strain evidence="9 10">DSM 28236</strain>
    </source>
</reference>
<feature type="active site" description="Proton donor" evidence="8">
    <location>
        <position position="37"/>
    </location>
</feature>
<comment type="catalytic activity">
    <reaction evidence="7 8">
        <text>(R)-pantoate + beta-alanine + ATP = (R)-pantothenate + AMP + diphosphate + H(+)</text>
        <dbReference type="Rhea" id="RHEA:10912"/>
        <dbReference type="ChEBI" id="CHEBI:15378"/>
        <dbReference type="ChEBI" id="CHEBI:15980"/>
        <dbReference type="ChEBI" id="CHEBI:29032"/>
        <dbReference type="ChEBI" id="CHEBI:30616"/>
        <dbReference type="ChEBI" id="CHEBI:33019"/>
        <dbReference type="ChEBI" id="CHEBI:57966"/>
        <dbReference type="ChEBI" id="CHEBI:456215"/>
        <dbReference type="EC" id="6.3.2.1"/>
    </reaction>
</comment>
<protein>
    <recommendedName>
        <fullName evidence="8">Pantothenate synthetase</fullName>
        <shortName evidence="8">PS</shortName>
        <ecNumber evidence="8">6.3.2.1</ecNumber>
    </recommendedName>
    <alternativeName>
        <fullName evidence="8">Pantoate--beta-alanine ligase</fullName>
    </alternativeName>
    <alternativeName>
        <fullName evidence="8">Pantoate-activating enzyme</fullName>
    </alternativeName>
</protein>
<dbReference type="EC" id="6.3.2.1" evidence="8"/>
<evidence type="ECO:0000256" key="1">
    <source>
        <dbReference type="ARBA" id="ARBA00004990"/>
    </source>
</evidence>
<dbReference type="Gene3D" id="3.30.1300.10">
    <property type="entry name" value="Pantoate-beta-alanine ligase, C-terminal domain"/>
    <property type="match status" value="1"/>
</dbReference>
<evidence type="ECO:0000313" key="10">
    <source>
        <dbReference type="Proteomes" id="UP000808914"/>
    </source>
</evidence>
<keyword evidence="3 8" id="KW-0436">Ligase</keyword>
<dbReference type="HAMAP" id="MF_00158">
    <property type="entry name" value="PanC"/>
    <property type="match status" value="1"/>
</dbReference>
<feature type="binding site" evidence="8">
    <location>
        <position position="61"/>
    </location>
    <ligand>
        <name>(R)-pantoate</name>
        <dbReference type="ChEBI" id="CHEBI:15980"/>
    </ligand>
</feature>
<accession>A0ABS2PZ87</accession>
<keyword evidence="10" id="KW-1185">Reference proteome</keyword>
<sequence>MQMIYSAQEMNRTIQQLKEKGQTIGFVPTMGYLHEGHQSLIRHAKAMCDIVVLSIFVNPAQFGPNEDFETYPRDIKRDKIIAEKEGVNIVFNPNVDEMYPLGESMLVTVKDRVDVLCGSSRPGHFDGVATILVKLFNIVMPDKVFFGLKDAQQVAVVDSMIKNFHYPIQLVPCQTIREKDGLAKSSRNIRLSSDERKEAVHLYQGLKEGLLLVNKGERSAAHIKSQVTLYLETHLRLGKIDYVEVLGYPDLQSKELLNGRFIIACAVQYEHARLIDNIVANVNNKLEGEPYAANINEK</sequence>
<gene>
    <name evidence="8" type="primary">panC</name>
    <name evidence="9" type="ORF">JOD45_001474</name>
</gene>
<dbReference type="GO" id="GO:0004592">
    <property type="term" value="F:pantoate-beta-alanine ligase activity"/>
    <property type="evidence" value="ECO:0007669"/>
    <property type="project" value="UniProtKB-EC"/>
</dbReference>
<feature type="binding site" evidence="8">
    <location>
        <position position="153"/>
    </location>
    <ligand>
        <name>(R)-pantoate</name>
        <dbReference type="ChEBI" id="CHEBI:15980"/>
    </ligand>
</feature>
<dbReference type="Pfam" id="PF02569">
    <property type="entry name" value="Pantoate_ligase"/>
    <property type="match status" value="1"/>
</dbReference>
<feature type="binding site" evidence="8">
    <location>
        <begin position="147"/>
        <end position="150"/>
    </location>
    <ligand>
        <name>ATP</name>
        <dbReference type="ChEBI" id="CHEBI:30616"/>
    </ligand>
</feature>
<feature type="binding site" evidence="8">
    <location>
        <position position="176"/>
    </location>
    <ligand>
        <name>ATP</name>
        <dbReference type="ChEBI" id="CHEBI:30616"/>
    </ligand>
</feature>
<comment type="pathway">
    <text evidence="1 8">Cofactor biosynthesis; (R)-pantothenate biosynthesis; (R)-pantothenate from (R)-pantoate and beta-alanine: step 1/1.</text>
</comment>
<keyword evidence="8" id="KW-0963">Cytoplasm</keyword>
<comment type="caution">
    <text evidence="9">The sequence shown here is derived from an EMBL/GenBank/DDBJ whole genome shotgun (WGS) entry which is preliminary data.</text>
</comment>
<keyword evidence="4 8" id="KW-0566">Pantothenate biosynthesis</keyword>
<keyword evidence="6 8" id="KW-0067">ATP-binding</keyword>
<dbReference type="Gene3D" id="3.40.50.620">
    <property type="entry name" value="HUPs"/>
    <property type="match status" value="1"/>
</dbReference>
<dbReference type="CDD" id="cd00560">
    <property type="entry name" value="PanC"/>
    <property type="match status" value="1"/>
</dbReference>
<dbReference type="SUPFAM" id="SSF52374">
    <property type="entry name" value="Nucleotidylyl transferase"/>
    <property type="match status" value="1"/>
</dbReference>
<comment type="miscellaneous">
    <text evidence="8">The reaction proceeds by a bi uni uni bi ping pong mechanism.</text>
</comment>
<evidence type="ECO:0000256" key="8">
    <source>
        <dbReference type="HAMAP-Rule" id="MF_00158"/>
    </source>
</evidence>
<evidence type="ECO:0000256" key="6">
    <source>
        <dbReference type="ARBA" id="ARBA00022840"/>
    </source>
</evidence>
<evidence type="ECO:0000256" key="7">
    <source>
        <dbReference type="ARBA" id="ARBA00048258"/>
    </source>
</evidence>
<dbReference type="InterPro" id="IPR004821">
    <property type="entry name" value="Cyt_trans-like"/>
</dbReference>
<keyword evidence="5 8" id="KW-0547">Nucleotide-binding</keyword>
<feature type="binding site" evidence="8">
    <location>
        <position position="61"/>
    </location>
    <ligand>
        <name>beta-alanine</name>
        <dbReference type="ChEBI" id="CHEBI:57966"/>
    </ligand>
</feature>
<dbReference type="NCBIfam" id="TIGR00018">
    <property type="entry name" value="panC"/>
    <property type="match status" value="1"/>
</dbReference>
<evidence type="ECO:0000256" key="4">
    <source>
        <dbReference type="ARBA" id="ARBA00022655"/>
    </source>
</evidence>
<dbReference type="PANTHER" id="PTHR21299:SF1">
    <property type="entry name" value="PANTOATE--BETA-ALANINE LIGASE"/>
    <property type="match status" value="1"/>
</dbReference>
<comment type="subcellular location">
    <subcellularLocation>
        <location evidence="8">Cytoplasm</location>
    </subcellularLocation>
</comment>
<dbReference type="PANTHER" id="PTHR21299">
    <property type="entry name" value="CYTIDYLATE KINASE/PANTOATE-BETA-ALANINE LIGASE"/>
    <property type="match status" value="1"/>
</dbReference>
<dbReference type="EMBL" id="JAFBER010000007">
    <property type="protein sequence ID" value="MBM7645263.1"/>
    <property type="molecule type" value="Genomic_DNA"/>
</dbReference>